<dbReference type="EMBL" id="JBEVCJ010000007">
    <property type="protein sequence ID" value="MET1255095.1"/>
    <property type="molecule type" value="Genomic_DNA"/>
</dbReference>
<dbReference type="PROSITE" id="PS50987">
    <property type="entry name" value="HTH_ARSR_2"/>
    <property type="match status" value="1"/>
</dbReference>
<dbReference type="Pfam" id="PF12840">
    <property type="entry name" value="HTH_20"/>
    <property type="match status" value="1"/>
</dbReference>
<dbReference type="CDD" id="cd00090">
    <property type="entry name" value="HTH_ARSR"/>
    <property type="match status" value="1"/>
</dbReference>
<dbReference type="InterPro" id="IPR011991">
    <property type="entry name" value="ArsR-like_HTH"/>
</dbReference>
<dbReference type="Gene3D" id="1.10.10.10">
    <property type="entry name" value="Winged helix-like DNA-binding domain superfamily/Winged helix DNA-binding domain"/>
    <property type="match status" value="1"/>
</dbReference>
<organism evidence="1 2">
    <name type="scientific">Aliikangiella maris</name>
    <dbReference type="NCBI Taxonomy" id="3162458"/>
    <lineage>
        <taxon>Bacteria</taxon>
        <taxon>Pseudomonadati</taxon>
        <taxon>Pseudomonadota</taxon>
        <taxon>Gammaproteobacteria</taxon>
        <taxon>Oceanospirillales</taxon>
        <taxon>Pleioneaceae</taxon>
        <taxon>Aliikangiella</taxon>
    </lineage>
</organism>
<dbReference type="PANTHER" id="PTHR43132">
    <property type="entry name" value="ARSENICAL RESISTANCE OPERON REPRESSOR ARSR-RELATED"/>
    <property type="match status" value="1"/>
</dbReference>
<dbReference type="InterPro" id="IPR036390">
    <property type="entry name" value="WH_DNA-bd_sf"/>
</dbReference>
<gene>
    <name evidence="1" type="ORF">ABVT43_08160</name>
</gene>
<sequence>MSNAANESDLSLEIVAGRIAELGHPTRLAIFKYLVSFGLEGTTVGKIQQELNIPASTLSHHIAKLVKVGLVKQVRESRELHCFPQFEVLQEVIGFLMEECCSNNACR</sequence>
<name>A0ABV2BT25_9GAMM</name>
<dbReference type="InterPro" id="IPR001845">
    <property type="entry name" value="HTH_ArsR_DNA-bd_dom"/>
</dbReference>
<reference evidence="1 2" key="1">
    <citation type="submission" date="2024-06" db="EMBL/GenBank/DDBJ databases">
        <authorList>
            <person name="Li F."/>
        </authorList>
    </citation>
    <scope>NUCLEOTIDE SEQUENCE [LARGE SCALE GENOMIC DNA]</scope>
    <source>
        <strain evidence="1 2">GXAS 311</strain>
    </source>
</reference>
<evidence type="ECO:0000313" key="1">
    <source>
        <dbReference type="EMBL" id="MET1255095.1"/>
    </source>
</evidence>
<proteinExistence type="predicted"/>
<accession>A0ABV2BT25</accession>
<dbReference type="PANTHER" id="PTHR43132:SF2">
    <property type="entry name" value="ARSENICAL RESISTANCE OPERON REPRESSOR ARSR-RELATED"/>
    <property type="match status" value="1"/>
</dbReference>
<dbReference type="SMART" id="SM00418">
    <property type="entry name" value="HTH_ARSR"/>
    <property type="match status" value="1"/>
</dbReference>
<dbReference type="InterPro" id="IPR036388">
    <property type="entry name" value="WH-like_DNA-bd_sf"/>
</dbReference>
<dbReference type="InterPro" id="IPR051011">
    <property type="entry name" value="Metal_resp_trans_reg"/>
</dbReference>
<protein>
    <submittedName>
        <fullName evidence="1">Helix-turn-helix domain-containing protein</fullName>
    </submittedName>
</protein>
<comment type="caution">
    <text evidence="1">The sequence shown here is derived from an EMBL/GenBank/DDBJ whole genome shotgun (WGS) entry which is preliminary data.</text>
</comment>
<dbReference type="Proteomes" id="UP001548189">
    <property type="component" value="Unassembled WGS sequence"/>
</dbReference>
<dbReference type="SUPFAM" id="SSF46785">
    <property type="entry name" value="Winged helix' DNA-binding domain"/>
    <property type="match status" value="1"/>
</dbReference>
<keyword evidence="2" id="KW-1185">Reference proteome</keyword>
<evidence type="ECO:0000313" key="2">
    <source>
        <dbReference type="Proteomes" id="UP001548189"/>
    </source>
</evidence>